<organism evidence="2 3">
    <name type="scientific">Streptomonospora wellingtoniae</name>
    <dbReference type="NCBI Taxonomy" id="3075544"/>
    <lineage>
        <taxon>Bacteria</taxon>
        <taxon>Bacillati</taxon>
        <taxon>Actinomycetota</taxon>
        <taxon>Actinomycetes</taxon>
        <taxon>Streptosporangiales</taxon>
        <taxon>Nocardiopsidaceae</taxon>
        <taxon>Streptomonospora</taxon>
    </lineage>
</organism>
<dbReference type="EMBL" id="JAVREK010000007">
    <property type="protein sequence ID" value="MDT0302195.1"/>
    <property type="molecule type" value="Genomic_DNA"/>
</dbReference>
<comment type="caution">
    <text evidence="2">The sequence shown here is derived from an EMBL/GenBank/DDBJ whole genome shotgun (WGS) entry which is preliminary data.</text>
</comment>
<dbReference type="Proteomes" id="UP001183226">
    <property type="component" value="Unassembled WGS sequence"/>
</dbReference>
<protein>
    <submittedName>
        <fullName evidence="2">DUF4873 domain-containing protein</fullName>
    </submittedName>
</protein>
<feature type="domain" description="DUF4873" evidence="1">
    <location>
        <begin position="8"/>
        <end position="99"/>
    </location>
</feature>
<gene>
    <name evidence="2" type="ORF">RM446_08745</name>
</gene>
<name>A0ABU2KSD3_9ACTN</name>
<dbReference type="Pfam" id="PF16170">
    <property type="entry name" value="DUF4873"/>
    <property type="match status" value="1"/>
</dbReference>
<reference evidence="3" key="1">
    <citation type="submission" date="2023-07" db="EMBL/GenBank/DDBJ databases">
        <title>30 novel species of actinomycetes from the DSMZ collection.</title>
        <authorList>
            <person name="Nouioui I."/>
        </authorList>
    </citation>
    <scope>NUCLEOTIDE SEQUENCE [LARGE SCALE GENOMIC DNA]</scope>
    <source>
        <strain evidence="3">DSM 45055</strain>
    </source>
</reference>
<evidence type="ECO:0000313" key="3">
    <source>
        <dbReference type="Proteomes" id="UP001183226"/>
    </source>
</evidence>
<accession>A0ABU2KSD3</accession>
<evidence type="ECO:0000259" key="1">
    <source>
        <dbReference type="Pfam" id="PF16170"/>
    </source>
</evidence>
<sequence length="107" mass="11030">MSGMGDDEEEYHGSATLVAGGVEAEVETHLAGRFDPLVGAYRWVGRVSAGPAADAAYRSGDTEVLLRTPGGHEGAGTLAETNVWGGYRIVGTGTPPFAVPEVAPDED</sequence>
<proteinExistence type="predicted"/>
<evidence type="ECO:0000313" key="2">
    <source>
        <dbReference type="EMBL" id="MDT0302195.1"/>
    </source>
</evidence>
<dbReference type="InterPro" id="IPR032371">
    <property type="entry name" value="DUF4873"/>
</dbReference>
<keyword evidence="3" id="KW-1185">Reference proteome</keyword>